<name>A0AA39N386_ARMTA</name>
<dbReference type="RefSeq" id="XP_060329274.1">
    <property type="nucleotide sequence ID" value="XM_060477663.1"/>
</dbReference>
<keyword evidence="2" id="KW-1185">Reference proteome</keyword>
<proteinExistence type="predicted"/>
<comment type="caution">
    <text evidence="1">The sequence shown here is derived from an EMBL/GenBank/DDBJ whole genome shotgun (WGS) entry which is preliminary data.</text>
</comment>
<gene>
    <name evidence="1" type="ORF">EV420DRAFT_1644542</name>
</gene>
<evidence type="ECO:0000313" key="1">
    <source>
        <dbReference type="EMBL" id="KAK0455764.1"/>
    </source>
</evidence>
<accession>A0AA39N386</accession>
<dbReference type="InterPro" id="IPR011009">
    <property type="entry name" value="Kinase-like_dom_sf"/>
</dbReference>
<evidence type="ECO:0000313" key="2">
    <source>
        <dbReference type="Proteomes" id="UP001175211"/>
    </source>
</evidence>
<dbReference type="EMBL" id="JAUEPS010000024">
    <property type="protein sequence ID" value="KAK0455764.1"/>
    <property type="molecule type" value="Genomic_DNA"/>
</dbReference>
<dbReference type="Proteomes" id="UP001175211">
    <property type="component" value="Unassembled WGS sequence"/>
</dbReference>
<reference evidence="1" key="1">
    <citation type="submission" date="2023-06" db="EMBL/GenBank/DDBJ databases">
        <authorList>
            <consortium name="Lawrence Berkeley National Laboratory"/>
            <person name="Ahrendt S."/>
            <person name="Sahu N."/>
            <person name="Indic B."/>
            <person name="Wong-Bajracharya J."/>
            <person name="Merenyi Z."/>
            <person name="Ke H.-M."/>
            <person name="Monk M."/>
            <person name="Kocsube S."/>
            <person name="Drula E."/>
            <person name="Lipzen A."/>
            <person name="Balint B."/>
            <person name="Henrissat B."/>
            <person name="Andreopoulos B."/>
            <person name="Martin F.M."/>
            <person name="Harder C.B."/>
            <person name="Rigling D."/>
            <person name="Ford K.L."/>
            <person name="Foster G.D."/>
            <person name="Pangilinan J."/>
            <person name="Papanicolaou A."/>
            <person name="Barry K."/>
            <person name="LaButti K."/>
            <person name="Viragh M."/>
            <person name="Koriabine M."/>
            <person name="Yan M."/>
            <person name="Riley R."/>
            <person name="Champramary S."/>
            <person name="Plett K.L."/>
            <person name="Tsai I.J."/>
            <person name="Slot J."/>
            <person name="Sipos G."/>
            <person name="Plett J."/>
            <person name="Nagy L.G."/>
            <person name="Grigoriev I.V."/>
        </authorList>
    </citation>
    <scope>NUCLEOTIDE SEQUENCE</scope>
    <source>
        <strain evidence="1">CCBAS 213</strain>
    </source>
</reference>
<dbReference type="AlphaFoldDB" id="A0AA39N386"/>
<dbReference type="SUPFAM" id="SSF56112">
    <property type="entry name" value="Protein kinase-like (PK-like)"/>
    <property type="match status" value="1"/>
</dbReference>
<protein>
    <recommendedName>
        <fullName evidence="3">Protein kinase domain-containing protein</fullName>
    </recommendedName>
</protein>
<sequence length="568" mass="65159">MPFLLPWQQLTHYRDDYYGVRSRHDLESQFFGRCTRLRECILLSWLPTASVSQSMLPDLTSLVLGSSQPLNTITAPALQFLMLYCGQHEEAAGMGFLSRFISRSSCSLTVLVLFGGTYPCHIESDDLVPVLKASPRLTQLSVYDVYIQEHFLQCMTLSTSSDMVPLLENLTLDAFSFTFSIYLLFSMLESRNILQEVSIKGSDIILVPHGLLFRYAALREKGFRLHFGTYDASEYNSRDRRLTSSVAGKQVSLPQTGDDLYRPGTTLDLKFQTHKSADYKDLAATVIKRFEPFTSAVVLLVQRLPDNQPFILKLADDDDVDTVPWTSSIDDHLRRTIHDIQAGVKPDWFELINDFDNRPDTRLWEDWMWEVCTWIGKMSSYDTELSAYRLLHRLQGRCIPRLYGVVRLQITPESTPPLHPITDVVQGVEAEKISSAVLDGFRAIEAEKCLLHNVVHTKNIVLREGNRSPVIIDFGLANIRNPEYSDEEWEHVVQGGPDTCYLRRLLVDPEDGRWKRTVTPYHYKRPLPFNEYVESMPDDFRRVTFESVLNTDWEGAREKTTSFHVHAV</sequence>
<organism evidence="1 2">
    <name type="scientific">Armillaria tabescens</name>
    <name type="common">Ringless honey mushroom</name>
    <name type="synonym">Agaricus tabescens</name>
    <dbReference type="NCBI Taxonomy" id="1929756"/>
    <lineage>
        <taxon>Eukaryota</taxon>
        <taxon>Fungi</taxon>
        <taxon>Dikarya</taxon>
        <taxon>Basidiomycota</taxon>
        <taxon>Agaricomycotina</taxon>
        <taxon>Agaricomycetes</taxon>
        <taxon>Agaricomycetidae</taxon>
        <taxon>Agaricales</taxon>
        <taxon>Marasmiineae</taxon>
        <taxon>Physalacriaceae</taxon>
        <taxon>Desarmillaria</taxon>
    </lineage>
</organism>
<dbReference type="GeneID" id="85361211"/>
<dbReference type="SUPFAM" id="SSF52047">
    <property type="entry name" value="RNI-like"/>
    <property type="match status" value="1"/>
</dbReference>
<evidence type="ECO:0008006" key="3">
    <source>
        <dbReference type="Google" id="ProtNLM"/>
    </source>
</evidence>